<dbReference type="FunFam" id="3.30.559.30:FF:000001">
    <property type="entry name" value="Non-ribosomal peptide synthetase"/>
    <property type="match status" value="1"/>
</dbReference>
<feature type="domain" description="Carrier" evidence="6">
    <location>
        <begin position="1086"/>
        <end position="1160"/>
    </location>
</feature>
<dbReference type="Gene3D" id="2.30.38.10">
    <property type="entry name" value="Luciferase, Domain 3"/>
    <property type="match status" value="1"/>
</dbReference>
<name>A0A0V7ZVI7_9CYAN</name>
<evidence type="ECO:0000256" key="4">
    <source>
        <dbReference type="ARBA" id="ARBA00022553"/>
    </source>
</evidence>
<dbReference type="PANTHER" id="PTHR45398:SF1">
    <property type="entry name" value="ENZYME, PUTATIVE (JCVI)-RELATED"/>
    <property type="match status" value="1"/>
</dbReference>
<dbReference type="FunFam" id="3.40.50.980:FF:000001">
    <property type="entry name" value="Non-ribosomal peptide synthetase"/>
    <property type="match status" value="1"/>
</dbReference>
<dbReference type="InterPro" id="IPR036736">
    <property type="entry name" value="ACP-like_sf"/>
</dbReference>
<evidence type="ECO:0000259" key="6">
    <source>
        <dbReference type="PROSITE" id="PS50075"/>
    </source>
</evidence>
<dbReference type="InterPro" id="IPR006162">
    <property type="entry name" value="Ppantetheine_attach_site"/>
</dbReference>
<dbReference type="Gene3D" id="1.10.1200.10">
    <property type="entry name" value="ACP-like"/>
    <property type="match status" value="1"/>
</dbReference>
<gene>
    <name evidence="7" type="ORF">BC008_33745</name>
</gene>
<comment type="cofactor">
    <cofactor evidence="1">
        <name>pantetheine 4'-phosphate</name>
        <dbReference type="ChEBI" id="CHEBI:47942"/>
    </cofactor>
</comment>
<reference evidence="7 8" key="1">
    <citation type="journal article" date="2015" name="Genome Announc.">
        <title>Draft Genome of the Euendolithic (true boring) Cyanobacterium Mastigocoleus testarum strain BC008.</title>
        <authorList>
            <person name="Guida B.S."/>
            <person name="Garcia-Pichel F."/>
        </authorList>
    </citation>
    <scope>NUCLEOTIDE SEQUENCE [LARGE SCALE GENOMIC DNA]</scope>
    <source>
        <strain evidence="7 8">BC008</strain>
    </source>
</reference>
<dbReference type="PROSITE" id="PS00455">
    <property type="entry name" value="AMP_BINDING"/>
    <property type="match status" value="1"/>
</dbReference>
<dbReference type="Pfam" id="PF00550">
    <property type="entry name" value="PP-binding"/>
    <property type="match status" value="1"/>
</dbReference>
<protein>
    <submittedName>
        <fullName evidence="7">Non-ribosomal peptide synthetase</fullName>
    </submittedName>
</protein>
<dbReference type="PROSITE" id="PS00012">
    <property type="entry name" value="PHOSPHOPANTETHEINE"/>
    <property type="match status" value="1"/>
</dbReference>
<dbReference type="GO" id="GO:0044550">
    <property type="term" value="P:secondary metabolite biosynthetic process"/>
    <property type="evidence" value="ECO:0007669"/>
    <property type="project" value="UniProtKB-ARBA"/>
</dbReference>
<dbReference type="Gene3D" id="3.30.300.30">
    <property type="match status" value="1"/>
</dbReference>
<dbReference type="Pfam" id="PF13193">
    <property type="entry name" value="AMP-binding_C"/>
    <property type="match status" value="1"/>
</dbReference>
<dbReference type="NCBIfam" id="TIGR01733">
    <property type="entry name" value="AA-adenyl-dom"/>
    <property type="match status" value="1"/>
</dbReference>
<dbReference type="GO" id="GO:0008610">
    <property type="term" value="P:lipid biosynthetic process"/>
    <property type="evidence" value="ECO:0007669"/>
    <property type="project" value="UniProtKB-ARBA"/>
</dbReference>
<dbReference type="EMBL" id="LMTZ01000055">
    <property type="protein sequence ID" value="KST68652.1"/>
    <property type="molecule type" value="Genomic_DNA"/>
</dbReference>
<dbReference type="InterPro" id="IPR020459">
    <property type="entry name" value="AMP-binding"/>
</dbReference>
<dbReference type="CDD" id="cd19534">
    <property type="entry name" value="E_NRPS"/>
    <property type="match status" value="1"/>
</dbReference>
<comment type="caution">
    <text evidence="7">The sequence shown here is derived from an EMBL/GenBank/DDBJ whole genome shotgun (WGS) entry which is preliminary data.</text>
</comment>
<dbReference type="Pfam" id="PF00668">
    <property type="entry name" value="Condensation"/>
    <property type="match status" value="3"/>
</dbReference>
<dbReference type="InterPro" id="IPR020845">
    <property type="entry name" value="AMP-binding_CS"/>
</dbReference>
<sequence>MTSTLKQELTERKTEVITFLQQAKIAKQSTNKAIAPAPRNGNLSLSFAQQRMWFNYQLDSNNPFYNESFQVRITGKLNIPALEKSINEIVRRHEALRTSFSNVEGKPLQYINPSLNVPLPVIDLQGSSEAEVQQIIIKEARQPFDLSNGSLLRTTLLHLAPESYVLILVMHHIITDGASMGVFFQELSAFYQDAKRTDATFTDGTYKDAISTDATCRDVACNVSTRLPELPIQYADFAIWQRQWLTGEVLERQLNYWKQQLASVPPLLELPTDKPRPPVQTYCGAIAQFQLDQNLTQQLQTLSQKSRTTLFMSLLAAYSILLYRYSGQEDICIGSPFANRNRQEVESLIGFFANTIVLRTQIKDNPSFSELLQQVRRVVLDAHTHQDIPFEQVVEALQPQRSPSYNPLFQTMFVLENFSIDTLDLPDISLTPQLVDRGTSQFDLSLSMWETEAGLRGYWEYNTDLFESDTIARMTGHFQTLLSAIVANPQLQISELPILTENEQHQLLIEWNSKKSDFPKDKCIHQLFESQVEKTPDAVAVEFGSQKLTYAQLNAKANQLAHYLQTLGVEPEVLVGLCIERSLEMVVGLLGILKAGGAYVPLDPNYPPERLGYMLADSGVSILLTQQKLVDVLPKNSAKVICLDKDPISTDITCNVSTKVSKVKSDNLAYIIYTSGSTGKPKGVMIEHRSLVNFIEAAKVEYGISSEDKVLQFASISFDVAAEEIYTCLTAGGTLVLRTDEMINSTSQFLQSCRESQLTVLDLPTAYWHQLTSELVTTGEILPASVRLVIIGGEAALAETLNLWRKYGENKLTQTPLLINAYGPTEATVETTTYRFSELRSPHNINSQLPIGRPLKNVEVYILDKYLQPVPIGVPGELYIGGAGLARGYFNRPELTAEKFIQNSFLKSRGAEEAKRDINYKLLPITGSKLYKTGDLVRYLPDGNIEFLGRIDNQVKIRGFRIELGEIETAIAAHPQIKEAVVIVQEDEPGKKRLVAYIVETLNVTSTSLQTQKSVLESLGGRKSTPPTFRNIQNTLRDFLKQKLPDYMVPSVFVILDSLPLTPSGKVDRRALPIPSVNIDLENFVAPRNYTEEILADIWKNVLNLKQVGIHNNFFELGGDSIVSIQIIARAHQAGLKLTPKQLFQYQTVAELAMVAGKATTNLQAQQGLVTGEIPLTPIQHWFFEQNFVEPHHFNQAMLLEVPSDIKPELLQQGLKQLLVHHDALRLQYVQHSSQWEQINRDATFSVPFQVIDLSHLESEEEKIAFITQKANEQQKALNISTGQLVQMVLFQSGTSLPGRLLIVIHHLAVDGVSWRILLEDLTTAYYQLLRGENIQLPAKTTSFKDWSYRLQDYAQGEALRSELKYWLQMTNTFATHLPVDYTHEKSTEKFFNTVASCDIVSVFLSREQTHKLLQEIPSVYNTQINDVLLTALVQTFAQWTDGNSLLVDLEGHGREDLFEDVDLSRTVGWFTSVFPVLLKLEDLTHLGDILKSVKEQLRQIPQRGIGYGILRYLSPDLNIREQLQTLPQAEISFNYLGQFDQTQLGNGWKFARESHGEIHSPLGQRSHLLEIDGLIINGQLQLDWRYSKNIHEKSTVEGLANCYLQALETIIAHCLSNDAGGYTPSDFPEADLSQDELDVLLSLLD</sequence>
<dbReference type="InterPro" id="IPR010060">
    <property type="entry name" value="NRPS_synth"/>
</dbReference>
<dbReference type="Pfam" id="PF00501">
    <property type="entry name" value="AMP-binding"/>
    <property type="match status" value="1"/>
</dbReference>
<dbReference type="SUPFAM" id="SSF47336">
    <property type="entry name" value="ACP-like"/>
    <property type="match status" value="1"/>
</dbReference>
<dbReference type="Gene3D" id="3.30.559.30">
    <property type="entry name" value="Nonribosomal peptide synthetase, condensation domain"/>
    <property type="match status" value="2"/>
</dbReference>
<evidence type="ECO:0000313" key="7">
    <source>
        <dbReference type="EMBL" id="KST68652.1"/>
    </source>
</evidence>
<dbReference type="PANTHER" id="PTHR45398">
    <property type="match status" value="1"/>
</dbReference>
<dbReference type="GO" id="GO:0017000">
    <property type="term" value="P:antibiotic biosynthetic process"/>
    <property type="evidence" value="ECO:0007669"/>
    <property type="project" value="UniProtKB-KW"/>
</dbReference>
<dbReference type="Gene3D" id="3.40.50.980">
    <property type="match status" value="2"/>
</dbReference>
<evidence type="ECO:0000313" key="8">
    <source>
        <dbReference type="Proteomes" id="UP000053372"/>
    </source>
</evidence>
<evidence type="ECO:0000256" key="2">
    <source>
        <dbReference type="ARBA" id="ARBA00006432"/>
    </source>
</evidence>
<dbReference type="InterPro" id="IPR023213">
    <property type="entry name" value="CAT-like_dom_sf"/>
</dbReference>
<dbReference type="InterPro" id="IPR045851">
    <property type="entry name" value="AMP-bd_C_sf"/>
</dbReference>
<dbReference type="InterPro" id="IPR025110">
    <property type="entry name" value="AMP-bd_C"/>
</dbReference>
<dbReference type="Proteomes" id="UP000053372">
    <property type="component" value="Unassembled WGS sequence"/>
</dbReference>
<dbReference type="GO" id="GO:0043041">
    <property type="term" value="P:amino acid activation for nonribosomal peptide biosynthetic process"/>
    <property type="evidence" value="ECO:0007669"/>
    <property type="project" value="UniProtKB-ARBA"/>
</dbReference>
<dbReference type="GO" id="GO:0003824">
    <property type="term" value="F:catalytic activity"/>
    <property type="evidence" value="ECO:0007669"/>
    <property type="project" value="InterPro"/>
</dbReference>
<keyword evidence="4" id="KW-0597">Phosphoprotein</keyword>
<dbReference type="SUPFAM" id="SSF56801">
    <property type="entry name" value="Acetyl-CoA synthetase-like"/>
    <property type="match status" value="1"/>
</dbReference>
<proteinExistence type="inferred from homology"/>
<organism evidence="7 8">
    <name type="scientific">Mastigocoleus testarum BC008</name>
    <dbReference type="NCBI Taxonomy" id="371196"/>
    <lineage>
        <taxon>Bacteria</taxon>
        <taxon>Bacillati</taxon>
        <taxon>Cyanobacteriota</taxon>
        <taxon>Cyanophyceae</taxon>
        <taxon>Nostocales</taxon>
        <taxon>Hapalosiphonaceae</taxon>
        <taxon>Mastigocoleus</taxon>
    </lineage>
</organism>
<evidence type="ECO:0000256" key="3">
    <source>
        <dbReference type="ARBA" id="ARBA00022450"/>
    </source>
</evidence>
<keyword evidence="3" id="KW-0596">Phosphopantetheine</keyword>
<keyword evidence="5" id="KW-0045">Antibiotic biosynthesis</keyword>
<evidence type="ECO:0000256" key="5">
    <source>
        <dbReference type="ARBA" id="ARBA00023194"/>
    </source>
</evidence>
<dbReference type="CDD" id="cd19531">
    <property type="entry name" value="LCL_NRPS-like"/>
    <property type="match status" value="1"/>
</dbReference>
<dbReference type="SUPFAM" id="SSF52777">
    <property type="entry name" value="CoA-dependent acyltransferases"/>
    <property type="match status" value="4"/>
</dbReference>
<dbReference type="NCBIfam" id="TIGR01720">
    <property type="entry name" value="NRPS-para261"/>
    <property type="match status" value="1"/>
</dbReference>
<dbReference type="InterPro" id="IPR009081">
    <property type="entry name" value="PP-bd_ACP"/>
</dbReference>
<dbReference type="FunFam" id="1.10.1200.10:FF:000005">
    <property type="entry name" value="Nonribosomal peptide synthetase 1"/>
    <property type="match status" value="1"/>
</dbReference>
<accession>A0A0V7ZVI7</accession>
<dbReference type="InterPro" id="IPR001242">
    <property type="entry name" value="Condensation_dom"/>
</dbReference>
<dbReference type="FunFam" id="2.30.38.10:FF:000001">
    <property type="entry name" value="Non-ribosomal peptide synthetase PvdI"/>
    <property type="match status" value="1"/>
</dbReference>
<dbReference type="PROSITE" id="PS50075">
    <property type="entry name" value="CARRIER"/>
    <property type="match status" value="1"/>
</dbReference>
<dbReference type="InterPro" id="IPR010071">
    <property type="entry name" value="AA_adenyl_dom"/>
</dbReference>
<keyword evidence="8" id="KW-1185">Reference proteome</keyword>
<dbReference type="PRINTS" id="PR00154">
    <property type="entry name" value="AMPBINDING"/>
</dbReference>
<dbReference type="FunFam" id="3.30.300.30:FF:000010">
    <property type="entry name" value="Enterobactin synthetase component F"/>
    <property type="match status" value="1"/>
</dbReference>
<evidence type="ECO:0000256" key="1">
    <source>
        <dbReference type="ARBA" id="ARBA00001957"/>
    </source>
</evidence>
<dbReference type="FunFam" id="3.40.50.12780:FF:000012">
    <property type="entry name" value="Non-ribosomal peptide synthetase"/>
    <property type="match status" value="1"/>
</dbReference>
<dbReference type="Gene3D" id="3.30.559.10">
    <property type="entry name" value="Chloramphenicol acetyltransferase-like domain"/>
    <property type="match status" value="2"/>
</dbReference>
<comment type="similarity">
    <text evidence="2">Belongs to the ATP-dependent AMP-binding enzyme family.</text>
</comment>
<dbReference type="InterPro" id="IPR000873">
    <property type="entry name" value="AMP-dep_synth/lig_dom"/>
</dbReference>